<reference evidence="3 4" key="1">
    <citation type="journal article" date="2012" name="BMC Genomics">
        <title>Sequencing the genome of Marssonina brunnea reveals fungus-poplar co-evolution.</title>
        <authorList>
            <person name="Zhu S."/>
            <person name="Cao Y.-Z."/>
            <person name="Jiang C."/>
            <person name="Tan B.-Y."/>
            <person name="Wang Z."/>
            <person name="Feng S."/>
            <person name="Zhang L."/>
            <person name="Su X.-H."/>
            <person name="Brejova B."/>
            <person name="Vinar T."/>
            <person name="Xu M."/>
            <person name="Wang M.-X."/>
            <person name="Zhang S.-G."/>
            <person name="Huang M.-R."/>
            <person name="Wu R."/>
            <person name="Zhou Y."/>
        </authorList>
    </citation>
    <scope>NUCLEOTIDE SEQUENCE [LARGE SCALE GENOMIC DNA]</scope>
    <source>
        <strain evidence="3 4">MB_m1</strain>
    </source>
</reference>
<organism evidence="3 4">
    <name type="scientific">Marssonina brunnea f. sp. multigermtubi (strain MB_m1)</name>
    <name type="common">Marssonina leaf spot fungus</name>
    <dbReference type="NCBI Taxonomy" id="1072389"/>
    <lineage>
        <taxon>Eukaryota</taxon>
        <taxon>Fungi</taxon>
        <taxon>Dikarya</taxon>
        <taxon>Ascomycota</taxon>
        <taxon>Pezizomycotina</taxon>
        <taxon>Leotiomycetes</taxon>
        <taxon>Helotiales</taxon>
        <taxon>Drepanopezizaceae</taxon>
        <taxon>Drepanopeziza</taxon>
    </lineage>
</organism>
<comment type="similarity">
    <text evidence="1">Belongs to the avfA family.</text>
</comment>
<dbReference type="HOGENOM" id="CLU_025711_1_0_1"/>
<sequence>MPNPRILLLGGHGKVSLLLTPKLVQRSWDVVSVIRNPGQEAAVLEAGRSGPGGIEVLVTSLADVRSEADAKVILEKTRPDWVVWSAGAGGKGGKEMTYAIDRDACTFFARSAINVPSVKKFLLVSALSSRRERASWWDDQSWETVTKVNTEMMPDYYKAKLAADENITVLGEEKGFQYIVLRPGNLSDEPETGRVVLGKTPARGKVTRGDVAEVAARLLEKDGAKGWFDILGGEANLGEEVDRVLNDKVDSREGESLEVMKKDLKL</sequence>
<dbReference type="InterPro" id="IPR016040">
    <property type="entry name" value="NAD(P)-bd_dom"/>
</dbReference>
<dbReference type="OrthoDB" id="10254604at2759"/>
<dbReference type="PANTHER" id="PTHR15020">
    <property type="entry name" value="FLAVIN REDUCTASE-RELATED"/>
    <property type="match status" value="1"/>
</dbReference>
<dbReference type="AlphaFoldDB" id="K1WWH4"/>
<protein>
    <submittedName>
        <fullName evidence="3">NAD dependent epimerase/dehydratase family protein</fullName>
    </submittedName>
</protein>
<dbReference type="EMBL" id="JH921452">
    <property type="protein sequence ID" value="EKD13023.1"/>
    <property type="molecule type" value="Genomic_DNA"/>
</dbReference>
<feature type="domain" description="NAD(P)-binding" evidence="2">
    <location>
        <begin position="10"/>
        <end position="221"/>
    </location>
</feature>
<dbReference type="RefSeq" id="XP_007296674.1">
    <property type="nucleotide sequence ID" value="XM_007296612.1"/>
</dbReference>
<evidence type="ECO:0000313" key="4">
    <source>
        <dbReference type="Proteomes" id="UP000006753"/>
    </source>
</evidence>
<dbReference type="SUPFAM" id="SSF51735">
    <property type="entry name" value="NAD(P)-binding Rossmann-fold domains"/>
    <property type="match status" value="1"/>
</dbReference>
<evidence type="ECO:0000313" key="3">
    <source>
        <dbReference type="EMBL" id="EKD13023.1"/>
    </source>
</evidence>
<evidence type="ECO:0000256" key="1">
    <source>
        <dbReference type="ARBA" id="ARBA00038376"/>
    </source>
</evidence>
<proteinExistence type="inferred from homology"/>
<dbReference type="Pfam" id="PF13460">
    <property type="entry name" value="NAD_binding_10"/>
    <property type="match status" value="1"/>
</dbReference>
<accession>K1WWH4</accession>
<dbReference type="InterPro" id="IPR036291">
    <property type="entry name" value="NAD(P)-bd_dom_sf"/>
</dbReference>
<dbReference type="OMA" id="DYVAWSA"/>
<dbReference type="Gene3D" id="3.40.50.720">
    <property type="entry name" value="NAD(P)-binding Rossmann-like Domain"/>
    <property type="match status" value="1"/>
</dbReference>
<evidence type="ECO:0000259" key="2">
    <source>
        <dbReference type="Pfam" id="PF13460"/>
    </source>
</evidence>
<dbReference type="FunCoup" id="K1WWH4">
    <property type="interactions" value="656"/>
</dbReference>
<name>K1WWH4_MARBU</name>
<dbReference type="KEGG" id="mbe:MBM_08785"/>
<dbReference type="PANTHER" id="PTHR15020:SF50">
    <property type="entry name" value="UPF0659 PROTEIN YMR090W"/>
    <property type="match status" value="1"/>
</dbReference>
<dbReference type="eggNOG" id="KOG1203">
    <property type="taxonomic scope" value="Eukaryota"/>
</dbReference>
<dbReference type="InParanoid" id="K1WWH4"/>
<dbReference type="Proteomes" id="UP000006753">
    <property type="component" value="Unassembled WGS sequence"/>
</dbReference>
<dbReference type="STRING" id="1072389.K1WWH4"/>
<keyword evidence="4" id="KW-1185">Reference proteome</keyword>
<dbReference type="GeneID" id="18764720"/>
<gene>
    <name evidence="3" type="ORF">MBM_08785</name>
</gene>